<comment type="caution">
    <text evidence="8">The sequence shown here is derived from an EMBL/GenBank/DDBJ whole genome shotgun (WGS) entry which is preliminary data.</text>
</comment>
<evidence type="ECO:0000256" key="3">
    <source>
        <dbReference type="ARBA" id="ARBA00022448"/>
    </source>
</evidence>
<protein>
    <submittedName>
        <fullName evidence="8">Uncharacterized protein</fullName>
    </submittedName>
</protein>
<dbReference type="GO" id="GO:0005381">
    <property type="term" value="F:iron ion transmembrane transporter activity"/>
    <property type="evidence" value="ECO:0007669"/>
    <property type="project" value="TreeGrafter"/>
</dbReference>
<dbReference type="GO" id="GO:0005384">
    <property type="term" value="F:manganese ion transmembrane transporter activity"/>
    <property type="evidence" value="ECO:0007669"/>
    <property type="project" value="TreeGrafter"/>
</dbReference>
<dbReference type="Proteomes" id="UP000827092">
    <property type="component" value="Unassembled WGS sequence"/>
</dbReference>
<evidence type="ECO:0000313" key="8">
    <source>
        <dbReference type="EMBL" id="KAG8172926.1"/>
    </source>
</evidence>
<dbReference type="GO" id="GO:0010008">
    <property type="term" value="C:endosome membrane"/>
    <property type="evidence" value="ECO:0007669"/>
    <property type="project" value="TreeGrafter"/>
</dbReference>
<evidence type="ECO:0000256" key="1">
    <source>
        <dbReference type="ARBA" id="ARBA00004141"/>
    </source>
</evidence>
<evidence type="ECO:0000256" key="5">
    <source>
        <dbReference type="ARBA" id="ARBA00022989"/>
    </source>
</evidence>
<reference evidence="8 9" key="1">
    <citation type="journal article" date="2022" name="Nat. Ecol. Evol.">
        <title>A masculinizing supergene underlies an exaggerated male reproductive morph in a spider.</title>
        <authorList>
            <person name="Hendrickx F."/>
            <person name="De Corte Z."/>
            <person name="Sonet G."/>
            <person name="Van Belleghem S.M."/>
            <person name="Kostlbacher S."/>
            <person name="Vangestel C."/>
        </authorList>
    </citation>
    <scope>NUCLEOTIDE SEQUENCE [LARGE SCALE GENOMIC DNA]</scope>
    <source>
        <strain evidence="8">W744_W776</strain>
    </source>
</reference>
<comment type="subcellular location">
    <subcellularLocation>
        <location evidence="1">Membrane</location>
        <topology evidence="1">Multi-pass membrane protein</topology>
    </subcellularLocation>
</comment>
<sequence length="137" mass="15426">MYSAINHSYENKGYGSTSNPPHHPHTPQKSITERPMDYNSVLDEKIPIPESTDYSFSWRKLWAFSGPGYLMSIAYLDPGNIEADLKAGIEAEFSLLWLVMWATVIGLFVQRMAARVGAVTGEDLAETCRKRYLHSLA</sequence>
<feature type="region of interest" description="Disordered" evidence="7">
    <location>
        <begin position="11"/>
        <end position="33"/>
    </location>
</feature>
<keyword evidence="6" id="KW-0472">Membrane</keyword>
<keyword evidence="9" id="KW-1185">Reference proteome</keyword>
<dbReference type="InterPro" id="IPR001046">
    <property type="entry name" value="NRAMP_fam"/>
</dbReference>
<dbReference type="EMBL" id="JAFNEN010002234">
    <property type="protein sequence ID" value="KAG8172926.1"/>
    <property type="molecule type" value="Genomic_DNA"/>
</dbReference>
<evidence type="ECO:0000256" key="2">
    <source>
        <dbReference type="ARBA" id="ARBA00006670"/>
    </source>
</evidence>
<proteinExistence type="inferred from homology"/>
<gene>
    <name evidence="8" type="ORF">JTE90_011272</name>
</gene>
<keyword evidence="5" id="KW-1133">Transmembrane helix</keyword>
<organism evidence="8 9">
    <name type="scientific">Oedothorax gibbosus</name>
    <dbReference type="NCBI Taxonomy" id="931172"/>
    <lineage>
        <taxon>Eukaryota</taxon>
        <taxon>Metazoa</taxon>
        <taxon>Ecdysozoa</taxon>
        <taxon>Arthropoda</taxon>
        <taxon>Chelicerata</taxon>
        <taxon>Arachnida</taxon>
        <taxon>Araneae</taxon>
        <taxon>Araneomorphae</taxon>
        <taxon>Entelegynae</taxon>
        <taxon>Araneoidea</taxon>
        <taxon>Linyphiidae</taxon>
        <taxon>Erigoninae</taxon>
        <taxon>Oedothorax</taxon>
    </lineage>
</organism>
<comment type="similarity">
    <text evidence="2">Belongs to the NRAMP family.</text>
</comment>
<dbReference type="Pfam" id="PF01566">
    <property type="entry name" value="Nramp"/>
    <property type="match status" value="1"/>
</dbReference>
<keyword evidence="3" id="KW-0813">Transport</keyword>
<dbReference type="PANTHER" id="PTHR11706:SF33">
    <property type="entry name" value="NATURAL RESISTANCE-ASSOCIATED MACROPHAGE PROTEIN 2"/>
    <property type="match status" value="1"/>
</dbReference>
<accession>A0AAV6TMK9</accession>
<name>A0AAV6TMK9_9ARAC</name>
<keyword evidence="4" id="KW-0812">Transmembrane</keyword>
<dbReference type="GO" id="GO:0005886">
    <property type="term" value="C:plasma membrane"/>
    <property type="evidence" value="ECO:0007669"/>
    <property type="project" value="TreeGrafter"/>
</dbReference>
<evidence type="ECO:0000256" key="7">
    <source>
        <dbReference type="SAM" id="MobiDB-lite"/>
    </source>
</evidence>
<evidence type="ECO:0000256" key="6">
    <source>
        <dbReference type="ARBA" id="ARBA00023136"/>
    </source>
</evidence>
<dbReference type="GO" id="GO:0015086">
    <property type="term" value="F:cadmium ion transmembrane transporter activity"/>
    <property type="evidence" value="ECO:0007669"/>
    <property type="project" value="TreeGrafter"/>
</dbReference>
<evidence type="ECO:0000256" key="4">
    <source>
        <dbReference type="ARBA" id="ARBA00022692"/>
    </source>
</evidence>
<dbReference type="PANTHER" id="PTHR11706">
    <property type="entry name" value="SOLUTE CARRIER PROTEIN FAMILY 11 MEMBER"/>
    <property type="match status" value="1"/>
</dbReference>
<evidence type="ECO:0000313" key="9">
    <source>
        <dbReference type="Proteomes" id="UP000827092"/>
    </source>
</evidence>
<dbReference type="AlphaFoldDB" id="A0AAV6TMK9"/>